<accession>A0A8J3A6C5</accession>
<evidence type="ECO:0000313" key="4">
    <source>
        <dbReference type="Proteomes" id="UP000650511"/>
    </source>
</evidence>
<dbReference type="AlphaFoldDB" id="A0A8J3A6C5"/>
<comment type="similarity">
    <text evidence="1">Belongs to the universal stress protein A family.</text>
</comment>
<dbReference type="CDD" id="cd00293">
    <property type="entry name" value="USP-like"/>
    <property type="match status" value="1"/>
</dbReference>
<dbReference type="PRINTS" id="PR01438">
    <property type="entry name" value="UNVRSLSTRESS"/>
</dbReference>
<name>A0A8J3A6C5_9ACTN</name>
<dbReference type="PANTHER" id="PTHR46268">
    <property type="entry name" value="STRESS RESPONSE PROTEIN NHAX"/>
    <property type="match status" value="1"/>
</dbReference>
<dbReference type="PANTHER" id="PTHR46268:SF15">
    <property type="entry name" value="UNIVERSAL STRESS PROTEIN HP_0031"/>
    <property type="match status" value="1"/>
</dbReference>
<dbReference type="SUPFAM" id="SSF52402">
    <property type="entry name" value="Adenine nucleotide alpha hydrolases-like"/>
    <property type="match status" value="1"/>
</dbReference>
<dbReference type="RefSeq" id="WP_130650761.1">
    <property type="nucleotide sequence ID" value="NZ_BMHA01000002.1"/>
</dbReference>
<evidence type="ECO:0000259" key="2">
    <source>
        <dbReference type="Pfam" id="PF00582"/>
    </source>
</evidence>
<comment type="caution">
    <text evidence="3">The sequence shown here is derived from an EMBL/GenBank/DDBJ whole genome shotgun (WGS) entry which is preliminary data.</text>
</comment>
<reference evidence="3" key="2">
    <citation type="submission" date="2020-09" db="EMBL/GenBank/DDBJ databases">
        <authorList>
            <person name="Sun Q."/>
            <person name="Zhou Y."/>
        </authorList>
    </citation>
    <scope>NUCLEOTIDE SEQUENCE</scope>
    <source>
        <strain evidence="3">CGMCC 1.14988</strain>
    </source>
</reference>
<dbReference type="Gene3D" id="3.40.50.620">
    <property type="entry name" value="HUPs"/>
    <property type="match status" value="1"/>
</dbReference>
<protein>
    <submittedName>
        <fullName evidence="3">Universal stress protein</fullName>
    </submittedName>
</protein>
<dbReference type="OrthoDB" id="5419113at2"/>
<feature type="domain" description="UspA" evidence="2">
    <location>
        <begin position="2"/>
        <end position="135"/>
    </location>
</feature>
<dbReference type="Pfam" id="PF00582">
    <property type="entry name" value="Usp"/>
    <property type="match status" value="1"/>
</dbReference>
<keyword evidence="4" id="KW-1185">Reference proteome</keyword>
<dbReference type="EMBL" id="BMHA01000002">
    <property type="protein sequence ID" value="GGI04141.1"/>
    <property type="molecule type" value="Genomic_DNA"/>
</dbReference>
<reference evidence="3" key="1">
    <citation type="journal article" date="2014" name="Int. J. Syst. Evol. Microbiol.">
        <title>Complete genome sequence of Corynebacterium casei LMG S-19264T (=DSM 44701T), isolated from a smear-ripened cheese.</title>
        <authorList>
            <consortium name="US DOE Joint Genome Institute (JGI-PGF)"/>
            <person name="Walter F."/>
            <person name="Albersmeier A."/>
            <person name="Kalinowski J."/>
            <person name="Ruckert C."/>
        </authorList>
    </citation>
    <scope>NUCLEOTIDE SEQUENCE</scope>
    <source>
        <strain evidence="3">CGMCC 1.14988</strain>
    </source>
</reference>
<evidence type="ECO:0000313" key="3">
    <source>
        <dbReference type="EMBL" id="GGI04141.1"/>
    </source>
</evidence>
<evidence type="ECO:0000256" key="1">
    <source>
        <dbReference type="ARBA" id="ARBA00008791"/>
    </source>
</evidence>
<dbReference type="Proteomes" id="UP000650511">
    <property type="component" value="Unassembled WGS sequence"/>
</dbReference>
<dbReference type="InterPro" id="IPR014729">
    <property type="entry name" value="Rossmann-like_a/b/a_fold"/>
</dbReference>
<sequence>MKVLAGVLDTPEGRAAVDAAAEAARVREGELLLVVYVPSPHDSQASRSFGSEMDAARQRAETVAAPLRERGLTVSVHAPVGPVSASEAILRVAQDQAVDLVVIGLRRRSRVGKLVLGSNAQDVLLGAEAAVLAVKAGADD</sequence>
<organism evidence="3 4">
    <name type="scientific">Egicoccus halophilus</name>
    <dbReference type="NCBI Taxonomy" id="1670830"/>
    <lineage>
        <taxon>Bacteria</taxon>
        <taxon>Bacillati</taxon>
        <taxon>Actinomycetota</taxon>
        <taxon>Nitriliruptoria</taxon>
        <taxon>Egicoccales</taxon>
        <taxon>Egicoccaceae</taxon>
        <taxon>Egicoccus</taxon>
    </lineage>
</organism>
<proteinExistence type="inferred from homology"/>
<dbReference type="InterPro" id="IPR006015">
    <property type="entry name" value="Universal_stress_UspA"/>
</dbReference>
<gene>
    <name evidence="3" type="ORF">GCM10011354_07580</name>
</gene>
<dbReference type="InterPro" id="IPR006016">
    <property type="entry name" value="UspA"/>
</dbReference>